<dbReference type="SMART" id="SM00220">
    <property type="entry name" value="S_TKc"/>
    <property type="match status" value="1"/>
</dbReference>
<dbReference type="Proteomes" id="UP000308768">
    <property type="component" value="Unassembled WGS sequence"/>
</dbReference>
<name>A0A4U0XUK5_9PEZI</name>
<dbReference type="PROSITE" id="PS50011">
    <property type="entry name" value="PROTEIN_KINASE_DOM"/>
    <property type="match status" value="1"/>
</dbReference>
<dbReference type="Gene3D" id="1.10.510.10">
    <property type="entry name" value="Transferase(Phosphotransferase) domain 1"/>
    <property type="match status" value="1"/>
</dbReference>
<dbReference type="InterPro" id="IPR052751">
    <property type="entry name" value="Plant_MAPKKK"/>
</dbReference>
<gene>
    <name evidence="4" type="ORF">B0A49_00544</name>
    <name evidence="3" type="ORF">B0A49_02396</name>
</gene>
<dbReference type="Gene3D" id="3.30.200.20">
    <property type="entry name" value="Phosphorylase Kinase, domain 1"/>
    <property type="match status" value="1"/>
</dbReference>
<evidence type="ECO:0000259" key="2">
    <source>
        <dbReference type="PROSITE" id="PS50011"/>
    </source>
</evidence>
<dbReference type="SUPFAM" id="SSF56112">
    <property type="entry name" value="Protein kinase-like (PK-like)"/>
    <property type="match status" value="1"/>
</dbReference>
<keyword evidence="1" id="KW-1133">Transmembrane helix</keyword>
<dbReference type="Pfam" id="PF00069">
    <property type="entry name" value="Pkinase"/>
    <property type="match status" value="1"/>
</dbReference>
<feature type="transmembrane region" description="Helical" evidence="1">
    <location>
        <begin position="184"/>
        <end position="203"/>
    </location>
</feature>
<dbReference type="PANTHER" id="PTHR48011:SF18">
    <property type="entry name" value="MITOGEN-ACTIVATED PROTEIN KINASE KINASE KINASE 19-RELATED"/>
    <property type="match status" value="1"/>
</dbReference>
<dbReference type="EMBL" id="NAJN01000022">
    <property type="protein sequence ID" value="TKA81492.1"/>
    <property type="molecule type" value="Genomic_DNA"/>
</dbReference>
<protein>
    <recommendedName>
        <fullName evidence="2">Protein kinase domain-containing protein</fullName>
    </recommendedName>
</protein>
<keyword evidence="5" id="KW-1185">Reference proteome</keyword>
<reference evidence="4 5" key="1">
    <citation type="submission" date="2017-03" db="EMBL/GenBank/DDBJ databases">
        <title>Genomes of endolithic fungi from Antarctica.</title>
        <authorList>
            <person name="Coleine C."/>
            <person name="Masonjones S."/>
            <person name="Stajich J.E."/>
        </authorList>
    </citation>
    <scope>NUCLEOTIDE SEQUENCE [LARGE SCALE GENOMIC DNA]</scope>
    <source>
        <strain evidence="4 5">CCFEE 5187</strain>
    </source>
</reference>
<dbReference type="InterPro" id="IPR008271">
    <property type="entry name" value="Ser/Thr_kinase_AS"/>
</dbReference>
<dbReference type="GO" id="GO:0005524">
    <property type="term" value="F:ATP binding"/>
    <property type="evidence" value="ECO:0007669"/>
    <property type="project" value="InterPro"/>
</dbReference>
<dbReference type="OrthoDB" id="5979581at2759"/>
<keyword evidence="1" id="KW-0472">Membrane</keyword>
<dbReference type="PANTHER" id="PTHR48011">
    <property type="entry name" value="CCR4-NOT TRANSCRIPTIONAL COMPLEX SUBUNIT CAF120-RELATED"/>
    <property type="match status" value="1"/>
</dbReference>
<dbReference type="STRING" id="331657.A0A4U0XUK5"/>
<feature type="domain" description="Protein kinase" evidence="2">
    <location>
        <begin position="1"/>
        <end position="263"/>
    </location>
</feature>
<evidence type="ECO:0000313" key="4">
    <source>
        <dbReference type="EMBL" id="TKA81492.1"/>
    </source>
</evidence>
<dbReference type="PROSITE" id="PS00108">
    <property type="entry name" value="PROTEIN_KINASE_ST"/>
    <property type="match status" value="1"/>
</dbReference>
<evidence type="ECO:0000256" key="1">
    <source>
        <dbReference type="SAM" id="Phobius"/>
    </source>
</evidence>
<keyword evidence="1" id="KW-0812">Transmembrane</keyword>
<comment type="caution">
    <text evidence="4">The sequence shown here is derived from an EMBL/GenBank/DDBJ whole genome shotgun (WGS) entry which is preliminary data.</text>
</comment>
<dbReference type="GO" id="GO:0004672">
    <property type="term" value="F:protein kinase activity"/>
    <property type="evidence" value="ECO:0007669"/>
    <property type="project" value="InterPro"/>
</dbReference>
<organism evidence="4 5">
    <name type="scientific">Cryomyces minteri</name>
    <dbReference type="NCBI Taxonomy" id="331657"/>
    <lineage>
        <taxon>Eukaryota</taxon>
        <taxon>Fungi</taxon>
        <taxon>Dikarya</taxon>
        <taxon>Ascomycota</taxon>
        <taxon>Pezizomycotina</taxon>
        <taxon>Dothideomycetes</taxon>
        <taxon>Dothideomycetes incertae sedis</taxon>
        <taxon>Cryomyces</taxon>
    </lineage>
</organism>
<sequence length="263" mass="29489">MTPTLKIGQALKGVKDTYSVAKQLHDKIWSATSTSCTGVVVKTAPKSRLHREQEILRRFQGHPCIRQLVDHVDDPPYLVLEQLERDASKASGEAKLARSDIKLIARNILEALKSLHEEGIAHTDVKPDNVLLNFDSDGARVVEAKLADFGDAWDVGHDVDPKGEGHIIGAAIFRSPEAMLQMRWATPTVIWSFGATLISLIWGKNWHMFKPTQVSADDEEYPTHVLIQQARFFGPFPLSYEDAIDAEQNRILAAILYYIEEHN</sequence>
<dbReference type="InterPro" id="IPR011009">
    <property type="entry name" value="Kinase-like_dom_sf"/>
</dbReference>
<dbReference type="EMBL" id="NAJN01000219">
    <property type="protein sequence ID" value="TKA76808.1"/>
    <property type="molecule type" value="Genomic_DNA"/>
</dbReference>
<dbReference type="AlphaFoldDB" id="A0A4U0XUK5"/>
<evidence type="ECO:0000313" key="3">
    <source>
        <dbReference type="EMBL" id="TKA76808.1"/>
    </source>
</evidence>
<dbReference type="GO" id="GO:0007165">
    <property type="term" value="P:signal transduction"/>
    <property type="evidence" value="ECO:0007669"/>
    <property type="project" value="TreeGrafter"/>
</dbReference>
<proteinExistence type="predicted"/>
<dbReference type="InterPro" id="IPR000719">
    <property type="entry name" value="Prot_kinase_dom"/>
</dbReference>
<evidence type="ECO:0000313" key="5">
    <source>
        <dbReference type="Proteomes" id="UP000308768"/>
    </source>
</evidence>
<accession>A0A4U0XUK5</accession>